<dbReference type="PROSITE" id="PS51054">
    <property type="entry name" value="ORANGE"/>
    <property type="match status" value="1"/>
</dbReference>
<accession>A0A0A9GGG5</accession>
<sequence length="50" mass="6020">MDCYNETVQYIRFHQAGPKANSSLTEHLQWSVLMPTNKELHVWLIYWLNI</sequence>
<evidence type="ECO:0000259" key="1">
    <source>
        <dbReference type="PROSITE" id="PS51054"/>
    </source>
</evidence>
<dbReference type="AlphaFoldDB" id="A0A0A9GGG5"/>
<dbReference type="GO" id="GO:0003677">
    <property type="term" value="F:DNA binding"/>
    <property type="evidence" value="ECO:0007669"/>
    <property type="project" value="InterPro"/>
</dbReference>
<protein>
    <recommendedName>
        <fullName evidence="1">Orange domain-containing protein</fullName>
    </recommendedName>
</protein>
<reference evidence="2" key="1">
    <citation type="submission" date="2014-09" db="EMBL/GenBank/DDBJ databases">
        <authorList>
            <person name="Magalhaes I.L.F."/>
            <person name="Oliveira U."/>
            <person name="Santos F.R."/>
            <person name="Vidigal T.H.D.A."/>
            <person name="Brescovit A.D."/>
            <person name="Santos A.J."/>
        </authorList>
    </citation>
    <scope>NUCLEOTIDE SEQUENCE</scope>
    <source>
        <tissue evidence="2">Shoot tissue taken approximately 20 cm above the soil surface</tissue>
    </source>
</reference>
<organism evidence="2">
    <name type="scientific">Arundo donax</name>
    <name type="common">Giant reed</name>
    <name type="synonym">Donax arundinaceus</name>
    <dbReference type="NCBI Taxonomy" id="35708"/>
    <lineage>
        <taxon>Eukaryota</taxon>
        <taxon>Viridiplantae</taxon>
        <taxon>Streptophyta</taxon>
        <taxon>Embryophyta</taxon>
        <taxon>Tracheophyta</taxon>
        <taxon>Spermatophyta</taxon>
        <taxon>Magnoliopsida</taxon>
        <taxon>Liliopsida</taxon>
        <taxon>Poales</taxon>
        <taxon>Poaceae</taxon>
        <taxon>PACMAD clade</taxon>
        <taxon>Arundinoideae</taxon>
        <taxon>Arundineae</taxon>
        <taxon>Arundo</taxon>
    </lineage>
</organism>
<proteinExistence type="predicted"/>
<reference evidence="2" key="2">
    <citation type="journal article" date="2015" name="Data Brief">
        <title>Shoot transcriptome of the giant reed, Arundo donax.</title>
        <authorList>
            <person name="Barrero R.A."/>
            <person name="Guerrero F.D."/>
            <person name="Moolhuijzen P."/>
            <person name="Goolsby J.A."/>
            <person name="Tidwell J."/>
            <person name="Bellgard S.E."/>
            <person name="Bellgard M.I."/>
        </authorList>
    </citation>
    <scope>NUCLEOTIDE SEQUENCE</scope>
    <source>
        <tissue evidence="2">Shoot tissue taken approximately 20 cm above the soil surface</tissue>
    </source>
</reference>
<name>A0A0A9GGG5_ARUDO</name>
<dbReference type="GO" id="GO:0006355">
    <property type="term" value="P:regulation of DNA-templated transcription"/>
    <property type="evidence" value="ECO:0007669"/>
    <property type="project" value="InterPro"/>
</dbReference>
<feature type="domain" description="Orange" evidence="1">
    <location>
        <begin position="1"/>
        <end position="28"/>
    </location>
</feature>
<evidence type="ECO:0000313" key="2">
    <source>
        <dbReference type="EMBL" id="JAE21616.1"/>
    </source>
</evidence>
<dbReference type="EMBL" id="GBRH01176280">
    <property type="protein sequence ID" value="JAE21616.1"/>
    <property type="molecule type" value="Transcribed_RNA"/>
</dbReference>
<dbReference type="InterPro" id="IPR003650">
    <property type="entry name" value="Orange_dom"/>
</dbReference>